<dbReference type="Gene3D" id="3.30.565.10">
    <property type="entry name" value="Histidine kinase-like ATPase, C-terminal domain"/>
    <property type="match status" value="1"/>
</dbReference>
<dbReference type="PRINTS" id="PR00344">
    <property type="entry name" value="BCTRLSENSOR"/>
</dbReference>
<keyword evidence="9" id="KW-0472">Membrane</keyword>
<proteinExistence type="predicted"/>
<evidence type="ECO:0000256" key="2">
    <source>
        <dbReference type="ARBA" id="ARBA00004236"/>
    </source>
</evidence>
<evidence type="ECO:0000256" key="1">
    <source>
        <dbReference type="ARBA" id="ARBA00000085"/>
    </source>
</evidence>
<dbReference type="PROSITE" id="PS50109">
    <property type="entry name" value="HIS_KIN"/>
    <property type="match status" value="1"/>
</dbReference>
<name>A0ABN2T6H5_9ACTN</name>
<evidence type="ECO:0000256" key="6">
    <source>
        <dbReference type="ARBA" id="ARBA00022777"/>
    </source>
</evidence>
<dbReference type="InterPro" id="IPR003661">
    <property type="entry name" value="HisK_dim/P_dom"/>
</dbReference>
<protein>
    <recommendedName>
        <fullName evidence="8">Sensor-like histidine kinase SenX3</fullName>
        <ecNumber evidence="3">2.7.13.3</ecNumber>
    </recommendedName>
</protein>
<keyword evidence="9" id="KW-0812">Transmembrane</keyword>
<keyword evidence="5" id="KW-0808">Transferase</keyword>
<comment type="subcellular location">
    <subcellularLocation>
        <location evidence="2">Cell membrane</location>
    </subcellularLocation>
</comment>
<dbReference type="EC" id="2.7.13.3" evidence="3"/>
<accession>A0ABN2T6H5</accession>
<sequence length="397" mass="41907">MGVLGVHSAFTVGGVNVNAATAGLAALIGLGTGVSGALAFRFSERERVGPPEPPNDDPVPPGVAAVLQVLRSSAVVLDASDAVVKASPAAYAMGLVKSRSLTSPELLDLARQVRRDGEIRQVEMDLPHGSSSTLHSTVRIAPLGATLVLVLVEDRTEARRVDEVRRDFVANVSHELKTPVGALSLLAEAVQSASDDPEAVRRFAARMQQEAHRLTSLIQDLIDLSRVQIDAPLAASAEKVHVAEVVADALDRSYEAAAARRIELVADADDDVAVRGDRTQLAAALGNLVENAVNYSPDETRVAVTVKRAGDVVEIAVTDQGIGIPERDLERIFERFYRVDPARSRATGGTGLGLSIVKHIAATHGGEVAVWSSEGNGSTFTLKLPVCVEERDLARAG</sequence>
<dbReference type="InterPro" id="IPR005467">
    <property type="entry name" value="His_kinase_dom"/>
</dbReference>
<keyword evidence="9" id="KW-1133">Transmembrane helix</keyword>
<evidence type="ECO:0000256" key="4">
    <source>
        <dbReference type="ARBA" id="ARBA00022553"/>
    </source>
</evidence>
<feature type="domain" description="Histidine kinase" evidence="10">
    <location>
        <begin position="171"/>
        <end position="388"/>
    </location>
</feature>
<gene>
    <name evidence="11" type="ORF">GCM10009838_74870</name>
</gene>
<keyword evidence="12" id="KW-1185">Reference proteome</keyword>
<keyword evidence="4" id="KW-0597">Phosphoprotein</keyword>
<dbReference type="SMART" id="SM00388">
    <property type="entry name" value="HisKA"/>
    <property type="match status" value="1"/>
</dbReference>
<dbReference type="SUPFAM" id="SSF55874">
    <property type="entry name" value="ATPase domain of HSP90 chaperone/DNA topoisomerase II/histidine kinase"/>
    <property type="match status" value="1"/>
</dbReference>
<comment type="caution">
    <text evidence="11">The sequence shown here is derived from an EMBL/GenBank/DDBJ whole genome shotgun (WGS) entry which is preliminary data.</text>
</comment>
<keyword evidence="7" id="KW-0902">Two-component regulatory system</keyword>
<dbReference type="CDD" id="cd00082">
    <property type="entry name" value="HisKA"/>
    <property type="match status" value="1"/>
</dbReference>
<evidence type="ECO:0000256" key="7">
    <source>
        <dbReference type="ARBA" id="ARBA00023012"/>
    </source>
</evidence>
<evidence type="ECO:0000256" key="5">
    <source>
        <dbReference type="ARBA" id="ARBA00022679"/>
    </source>
</evidence>
<feature type="transmembrane region" description="Helical" evidence="9">
    <location>
        <begin position="20"/>
        <end position="40"/>
    </location>
</feature>
<dbReference type="PANTHER" id="PTHR45453:SF1">
    <property type="entry name" value="PHOSPHATE REGULON SENSOR PROTEIN PHOR"/>
    <property type="match status" value="1"/>
</dbReference>
<dbReference type="PANTHER" id="PTHR45453">
    <property type="entry name" value="PHOSPHATE REGULON SENSOR PROTEIN PHOR"/>
    <property type="match status" value="1"/>
</dbReference>
<evidence type="ECO:0000256" key="8">
    <source>
        <dbReference type="ARBA" id="ARBA00039401"/>
    </source>
</evidence>
<keyword evidence="11" id="KW-0067">ATP-binding</keyword>
<evidence type="ECO:0000259" key="10">
    <source>
        <dbReference type="PROSITE" id="PS50109"/>
    </source>
</evidence>
<dbReference type="SMART" id="SM00387">
    <property type="entry name" value="HATPase_c"/>
    <property type="match status" value="1"/>
</dbReference>
<comment type="catalytic activity">
    <reaction evidence="1">
        <text>ATP + protein L-histidine = ADP + protein N-phospho-L-histidine.</text>
        <dbReference type="EC" id="2.7.13.3"/>
    </reaction>
</comment>
<dbReference type="Proteomes" id="UP001499854">
    <property type="component" value="Unassembled WGS sequence"/>
</dbReference>
<evidence type="ECO:0000313" key="11">
    <source>
        <dbReference type="EMBL" id="GAA1998541.1"/>
    </source>
</evidence>
<dbReference type="Gene3D" id="1.10.287.130">
    <property type="match status" value="1"/>
</dbReference>
<organism evidence="11 12">
    <name type="scientific">Catenulispora subtropica</name>
    <dbReference type="NCBI Taxonomy" id="450798"/>
    <lineage>
        <taxon>Bacteria</taxon>
        <taxon>Bacillati</taxon>
        <taxon>Actinomycetota</taxon>
        <taxon>Actinomycetes</taxon>
        <taxon>Catenulisporales</taxon>
        <taxon>Catenulisporaceae</taxon>
        <taxon>Catenulispora</taxon>
    </lineage>
</organism>
<dbReference type="InterPro" id="IPR036097">
    <property type="entry name" value="HisK_dim/P_sf"/>
</dbReference>
<dbReference type="Pfam" id="PF00512">
    <property type="entry name" value="HisKA"/>
    <property type="match status" value="1"/>
</dbReference>
<dbReference type="InterPro" id="IPR036890">
    <property type="entry name" value="HATPase_C_sf"/>
</dbReference>
<dbReference type="GO" id="GO:0005524">
    <property type="term" value="F:ATP binding"/>
    <property type="evidence" value="ECO:0007669"/>
    <property type="project" value="UniProtKB-KW"/>
</dbReference>
<evidence type="ECO:0000256" key="3">
    <source>
        <dbReference type="ARBA" id="ARBA00012438"/>
    </source>
</evidence>
<keyword evidence="11" id="KW-0547">Nucleotide-binding</keyword>
<evidence type="ECO:0000313" key="12">
    <source>
        <dbReference type="Proteomes" id="UP001499854"/>
    </source>
</evidence>
<reference evidence="11 12" key="1">
    <citation type="journal article" date="2019" name="Int. J. Syst. Evol. Microbiol.">
        <title>The Global Catalogue of Microorganisms (GCM) 10K type strain sequencing project: providing services to taxonomists for standard genome sequencing and annotation.</title>
        <authorList>
            <consortium name="The Broad Institute Genomics Platform"/>
            <consortium name="The Broad Institute Genome Sequencing Center for Infectious Disease"/>
            <person name="Wu L."/>
            <person name="Ma J."/>
        </authorList>
    </citation>
    <scope>NUCLEOTIDE SEQUENCE [LARGE SCALE GENOMIC DNA]</scope>
    <source>
        <strain evidence="11 12">JCM 16013</strain>
    </source>
</reference>
<dbReference type="SUPFAM" id="SSF47384">
    <property type="entry name" value="Homodimeric domain of signal transducing histidine kinase"/>
    <property type="match status" value="1"/>
</dbReference>
<keyword evidence="6" id="KW-0418">Kinase</keyword>
<dbReference type="InterPro" id="IPR050351">
    <property type="entry name" value="BphY/WalK/GraS-like"/>
</dbReference>
<dbReference type="Pfam" id="PF02518">
    <property type="entry name" value="HATPase_c"/>
    <property type="match status" value="1"/>
</dbReference>
<evidence type="ECO:0000256" key="9">
    <source>
        <dbReference type="SAM" id="Phobius"/>
    </source>
</evidence>
<dbReference type="InterPro" id="IPR003594">
    <property type="entry name" value="HATPase_dom"/>
</dbReference>
<dbReference type="InterPro" id="IPR004358">
    <property type="entry name" value="Sig_transdc_His_kin-like_C"/>
</dbReference>
<dbReference type="EMBL" id="BAAAQM010000062">
    <property type="protein sequence ID" value="GAA1998541.1"/>
    <property type="molecule type" value="Genomic_DNA"/>
</dbReference>
<dbReference type="CDD" id="cd00075">
    <property type="entry name" value="HATPase"/>
    <property type="match status" value="1"/>
</dbReference>